<evidence type="ECO:0000256" key="6">
    <source>
        <dbReference type="SAM" id="MobiDB-lite"/>
    </source>
</evidence>
<gene>
    <name evidence="8" type="ORF">ECRASSUSDP1_LOCUS1353</name>
</gene>
<dbReference type="GO" id="GO:0004674">
    <property type="term" value="F:protein serine/threonine kinase activity"/>
    <property type="evidence" value="ECO:0007669"/>
    <property type="project" value="UniProtKB-KW"/>
</dbReference>
<protein>
    <recommendedName>
        <fullName evidence="7">Protein kinase domain-containing protein</fullName>
    </recommendedName>
</protein>
<feature type="compositionally biased region" description="Polar residues" evidence="6">
    <location>
        <begin position="311"/>
        <end position="322"/>
    </location>
</feature>
<organism evidence="8 9">
    <name type="scientific">Euplotes crassus</name>
    <dbReference type="NCBI Taxonomy" id="5936"/>
    <lineage>
        <taxon>Eukaryota</taxon>
        <taxon>Sar</taxon>
        <taxon>Alveolata</taxon>
        <taxon>Ciliophora</taxon>
        <taxon>Intramacronucleata</taxon>
        <taxon>Spirotrichea</taxon>
        <taxon>Hypotrichia</taxon>
        <taxon>Euplotida</taxon>
        <taxon>Euplotidae</taxon>
        <taxon>Moneuplotes</taxon>
    </lineage>
</organism>
<name>A0AAD1U0Q6_EUPCR</name>
<comment type="caution">
    <text evidence="8">The sequence shown here is derived from an EMBL/GenBank/DDBJ whole genome shotgun (WGS) entry which is preliminary data.</text>
</comment>
<feature type="compositionally biased region" description="Polar residues" evidence="6">
    <location>
        <begin position="379"/>
        <end position="403"/>
    </location>
</feature>
<dbReference type="InterPro" id="IPR030616">
    <property type="entry name" value="Aur-like"/>
</dbReference>
<evidence type="ECO:0000256" key="2">
    <source>
        <dbReference type="ARBA" id="ARBA00022679"/>
    </source>
</evidence>
<dbReference type="PANTHER" id="PTHR24350">
    <property type="entry name" value="SERINE/THREONINE-PROTEIN KINASE IAL-RELATED"/>
    <property type="match status" value="1"/>
</dbReference>
<reference evidence="8" key="1">
    <citation type="submission" date="2023-07" db="EMBL/GenBank/DDBJ databases">
        <authorList>
            <consortium name="AG Swart"/>
            <person name="Singh M."/>
            <person name="Singh A."/>
            <person name="Seah K."/>
            <person name="Emmerich C."/>
        </authorList>
    </citation>
    <scope>NUCLEOTIDE SEQUENCE</scope>
    <source>
        <strain evidence="8">DP1</strain>
    </source>
</reference>
<feature type="region of interest" description="Disordered" evidence="6">
    <location>
        <begin position="311"/>
        <end position="426"/>
    </location>
</feature>
<dbReference type="SUPFAM" id="SSF56112">
    <property type="entry name" value="Protein kinase-like (PK-like)"/>
    <property type="match status" value="1"/>
</dbReference>
<keyword evidence="9" id="KW-1185">Reference proteome</keyword>
<keyword evidence="2" id="KW-0808">Transferase</keyword>
<evidence type="ECO:0000256" key="3">
    <source>
        <dbReference type="ARBA" id="ARBA00022741"/>
    </source>
</evidence>
<proteinExistence type="predicted"/>
<dbReference type="Proteomes" id="UP001295684">
    <property type="component" value="Unassembled WGS sequence"/>
</dbReference>
<evidence type="ECO:0000313" key="8">
    <source>
        <dbReference type="EMBL" id="CAI2360057.1"/>
    </source>
</evidence>
<evidence type="ECO:0000256" key="1">
    <source>
        <dbReference type="ARBA" id="ARBA00022527"/>
    </source>
</evidence>
<accession>A0AAD1U0Q6</accession>
<dbReference type="InterPro" id="IPR000719">
    <property type="entry name" value="Prot_kinase_dom"/>
</dbReference>
<evidence type="ECO:0000313" key="9">
    <source>
        <dbReference type="Proteomes" id="UP001295684"/>
    </source>
</evidence>
<keyword evidence="3" id="KW-0547">Nucleotide-binding</keyword>
<dbReference type="Gene3D" id="1.10.510.10">
    <property type="entry name" value="Transferase(Phosphotransferase) domain 1"/>
    <property type="match status" value="1"/>
</dbReference>
<dbReference type="GO" id="GO:0005524">
    <property type="term" value="F:ATP binding"/>
    <property type="evidence" value="ECO:0007669"/>
    <property type="project" value="UniProtKB-KW"/>
</dbReference>
<keyword evidence="4" id="KW-0418">Kinase</keyword>
<dbReference type="InterPro" id="IPR011009">
    <property type="entry name" value="Kinase-like_dom_sf"/>
</dbReference>
<dbReference type="EMBL" id="CAMPGE010001278">
    <property type="protein sequence ID" value="CAI2360057.1"/>
    <property type="molecule type" value="Genomic_DNA"/>
</dbReference>
<feature type="domain" description="Protein kinase" evidence="7">
    <location>
        <begin position="1"/>
        <end position="129"/>
    </location>
</feature>
<evidence type="ECO:0000259" key="7">
    <source>
        <dbReference type="PROSITE" id="PS50011"/>
    </source>
</evidence>
<keyword evidence="1" id="KW-0723">Serine/threonine-protein kinase</keyword>
<sequence>MLIQNSEDFEIKVCNLGFAEYYLGLYQENLLPLNNLVYLPPEVLQGSHEEMDFGTDVYQLGLLAYILMCNRMPFRIKNIREFAKTIGKTLKFPPKVCISSECKDLIEKMLCSSLLHRIQMSEIIHHRWLWASEHELKQSQNRAMFHKFVKNKEFEEELKRQTLDQSPLCFKKISIMDIKNLIVKKNRDYDLLLKKNRFKERFCRNNFYIQHKQRGSLTNRRRKHASKSVVSLHASQGDVLDLSSQTYDNRGKNYSIQEYSFANVNPTGAGVEAQIGTKLFRHKIVASQIENFLSDKRIKAQSVRNSIEAKQQKCVSQRGNNQYDDHSDYPSYFRTKRGSPQKGGKSYLGDSYQETTSSATKLPPSISFKNKVKIKPHSRSVNTKAVSVATSPVASPKKQTVLSKHSPERDQNRRGNKRKQLSMAKPKVALPQISRIRTIKQMGNSGFHKQFNSDLI</sequence>
<dbReference type="AlphaFoldDB" id="A0AAD1U0Q6"/>
<evidence type="ECO:0000256" key="5">
    <source>
        <dbReference type="ARBA" id="ARBA00022840"/>
    </source>
</evidence>
<dbReference type="PROSITE" id="PS50011">
    <property type="entry name" value="PROTEIN_KINASE_DOM"/>
    <property type="match status" value="1"/>
</dbReference>
<keyword evidence="5" id="KW-0067">ATP-binding</keyword>
<evidence type="ECO:0000256" key="4">
    <source>
        <dbReference type="ARBA" id="ARBA00022777"/>
    </source>
</evidence>
<dbReference type="Pfam" id="PF00069">
    <property type="entry name" value="Pkinase"/>
    <property type="match status" value="1"/>
</dbReference>